<evidence type="ECO:0000256" key="2">
    <source>
        <dbReference type="ARBA" id="ARBA00023315"/>
    </source>
</evidence>
<dbReference type="OrthoDB" id="249099at2759"/>
<dbReference type="InterPro" id="IPR000182">
    <property type="entry name" value="GNAT_dom"/>
</dbReference>
<dbReference type="PROSITE" id="PS51186">
    <property type="entry name" value="GNAT"/>
    <property type="match status" value="1"/>
</dbReference>
<evidence type="ECO:0000259" key="4">
    <source>
        <dbReference type="PROSITE" id="PS51186"/>
    </source>
</evidence>
<dbReference type="EMBL" id="SUNJ01011939">
    <property type="protein sequence ID" value="TPP58508.1"/>
    <property type="molecule type" value="Genomic_DNA"/>
</dbReference>
<dbReference type="Proteomes" id="UP000316759">
    <property type="component" value="Unassembled WGS sequence"/>
</dbReference>
<evidence type="ECO:0000313" key="5">
    <source>
        <dbReference type="EMBL" id="TPP58508.1"/>
    </source>
</evidence>
<comment type="caution">
    <text evidence="5">The sequence shown here is derived from an EMBL/GenBank/DDBJ whole genome shotgun (WGS) entry which is preliminary data.</text>
</comment>
<dbReference type="Pfam" id="PF00583">
    <property type="entry name" value="Acetyltransf_1"/>
    <property type="match status" value="1"/>
</dbReference>
<keyword evidence="6" id="KW-1185">Reference proteome</keyword>
<accession>A0A504YJW7</accession>
<evidence type="ECO:0000256" key="3">
    <source>
        <dbReference type="ARBA" id="ARBA00024025"/>
    </source>
</evidence>
<sequence length="207" mass="23977">METGCNEQLEDVFKQIHLDTGSLDFIKPIHVTNQPVLYKDPATGIYFRQYQGEEDLQRIVPLVARDLSEPYSIYTYRYFIYNWPNLCLLAFSDSRDTTADECVGTIVCKMDSHTQNTMRGYIAMLAVKENHRRQGIGSRLVQLAVGLMIDNKCDEVTLETEITNKSALALYERLGFCRDKRLLRYYLNGVDAFRLKLWLTPKTWPTS</sequence>
<evidence type="ECO:0000256" key="1">
    <source>
        <dbReference type="ARBA" id="ARBA00022679"/>
    </source>
</evidence>
<comment type="similarity">
    <text evidence="3">Belongs to the acetyltransferase family. MAK3 subfamily.</text>
</comment>
<organism evidence="5 6">
    <name type="scientific">Fasciola gigantica</name>
    <name type="common">Giant liver fluke</name>
    <dbReference type="NCBI Taxonomy" id="46835"/>
    <lineage>
        <taxon>Eukaryota</taxon>
        <taxon>Metazoa</taxon>
        <taxon>Spiralia</taxon>
        <taxon>Lophotrochozoa</taxon>
        <taxon>Platyhelminthes</taxon>
        <taxon>Trematoda</taxon>
        <taxon>Digenea</taxon>
        <taxon>Plagiorchiida</taxon>
        <taxon>Echinostomata</taxon>
        <taxon>Echinostomatoidea</taxon>
        <taxon>Fasciolidae</taxon>
        <taxon>Fasciola</taxon>
    </lineage>
</organism>
<proteinExistence type="inferred from homology"/>
<dbReference type="GO" id="GO:0031417">
    <property type="term" value="C:NatC complex"/>
    <property type="evidence" value="ECO:0007669"/>
    <property type="project" value="TreeGrafter"/>
</dbReference>
<dbReference type="AlphaFoldDB" id="A0A504YJW7"/>
<dbReference type="SUPFAM" id="SSF55729">
    <property type="entry name" value="Acyl-CoA N-acyltransferases (Nat)"/>
    <property type="match status" value="1"/>
</dbReference>
<dbReference type="PANTHER" id="PTHR45896:SF1">
    <property type="entry name" value="N-ALPHA-ACETYLTRANSFERASE 30"/>
    <property type="match status" value="1"/>
</dbReference>
<evidence type="ECO:0000313" key="6">
    <source>
        <dbReference type="Proteomes" id="UP000316759"/>
    </source>
</evidence>
<gene>
    <name evidence="5" type="ORF">FGIG_09278</name>
</gene>
<keyword evidence="1 5" id="KW-0808">Transferase</keyword>
<dbReference type="FunFam" id="3.40.630.30:FF:000091">
    <property type="entry name" value="Peptide alpha-N-acetyltransferase"/>
    <property type="match status" value="1"/>
</dbReference>
<dbReference type="GO" id="GO:0004596">
    <property type="term" value="F:protein-N-terminal amino-acid acetyltransferase activity"/>
    <property type="evidence" value="ECO:0007669"/>
    <property type="project" value="InterPro"/>
</dbReference>
<dbReference type="InterPro" id="IPR044542">
    <property type="entry name" value="NAA30-like"/>
</dbReference>
<keyword evidence="2" id="KW-0012">Acyltransferase</keyword>
<reference evidence="5 6" key="1">
    <citation type="submission" date="2019-04" db="EMBL/GenBank/DDBJ databases">
        <title>Annotation for the trematode Fasciola gigantica.</title>
        <authorList>
            <person name="Choi Y.-J."/>
        </authorList>
    </citation>
    <scope>NUCLEOTIDE SEQUENCE [LARGE SCALE GENOMIC DNA]</scope>
    <source>
        <strain evidence="5">Uganda_cow_1</strain>
    </source>
</reference>
<dbReference type="InterPro" id="IPR016181">
    <property type="entry name" value="Acyl_CoA_acyltransferase"/>
</dbReference>
<dbReference type="CDD" id="cd04301">
    <property type="entry name" value="NAT_SF"/>
    <property type="match status" value="1"/>
</dbReference>
<dbReference type="STRING" id="46835.A0A504YJW7"/>
<dbReference type="Gene3D" id="3.40.630.30">
    <property type="match status" value="1"/>
</dbReference>
<protein>
    <submittedName>
        <fullName evidence="5">N-terminal acetyltransferase C complex catalytic subunit MAK3</fullName>
    </submittedName>
</protein>
<dbReference type="PANTHER" id="PTHR45896">
    <property type="entry name" value="N-ALPHA-ACETYLTRANSFERASE 30"/>
    <property type="match status" value="1"/>
</dbReference>
<feature type="domain" description="N-acetyltransferase" evidence="4">
    <location>
        <begin position="45"/>
        <end position="200"/>
    </location>
</feature>
<name>A0A504YJW7_FASGI</name>